<dbReference type="Pfam" id="PF03652">
    <property type="entry name" value="RuvX"/>
    <property type="match status" value="1"/>
</dbReference>
<proteinExistence type="inferred from homology"/>
<comment type="caution">
    <text evidence="7">The sequence shown here is derived from an EMBL/GenBank/DDBJ whole genome shotgun (WGS) entry which is preliminary data.</text>
</comment>
<reference evidence="7 8" key="1">
    <citation type="submission" date="2019-09" db="EMBL/GenBank/DDBJ databases">
        <title>NBRP : Genome information of microbial organism related human and environment.</title>
        <authorList>
            <person name="Hattori M."/>
            <person name="Oshima K."/>
            <person name="Inaba H."/>
            <person name="Suda W."/>
            <person name="Sakamoto M."/>
            <person name="Iino T."/>
            <person name="Kitahara M."/>
            <person name="Oshida Y."/>
            <person name="Iida T."/>
            <person name="Kudo T."/>
            <person name="Itoh T."/>
            <person name="Ohkuma M."/>
        </authorList>
    </citation>
    <scope>NUCLEOTIDE SEQUENCE [LARGE SCALE GENOMIC DNA]</scope>
    <source>
        <strain evidence="7 8">Mie-1</strain>
    </source>
</reference>
<keyword evidence="3 5" id="KW-0540">Nuclease</keyword>
<dbReference type="Gene3D" id="3.30.420.140">
    <property type="entry name" value="YqgF/RNase H-like domain"/>
    <property type="match status" value="1"/>
</dbReference>
<evidence type="ECO:0000259" key="6">
    <source>
        <dbReference type="SMART" id="SM00732"/>
    </source>
</evidence>
<dbReference type="EC" id="3.1.-.-" evidence="5"/>
<comment type="similarity">
    <text evidence="5">Belongs to the YqgF HJR family.</text>
</comment>
<protein>
    <recommendedName>
        <fullName evidence="5">Putative pre-16S rRNA nuclease</fullName>
        <ecNumber evidence="5">3.1.-.-</ecNumber>
    </recommendedName>
</protein>
<dbReference type="EMBL" id="BKCM01000002">
    <property type="protein sequence ID" value="GER00038.1"/>
    <property type="molecule type" value="Genomic_DNA"/>
</dbReference>
<dbReference type="InterPro" id="IPR005227">
    <property type="entry name" value="YqgF"/>
</dbReference>
<dbReference type="InterPro" id="IPR037027">
    <property type="entry name" value="YqgF/RNaseH-like_dom_sf"/>
</dbReference>
<keyword evidence="2 5" id="KW-0690">Ribosome biogenesis</keyword>
<dbReference type="PANTHER" id="PTHR33317:SF4">
    <property type="entry name" value="POLYNUCLEOTIDYL TRANSFERASE, RIBONUCLEASE H-LIKE SUPERFAMILY PROTEIN"/>
    <property type="match status" value="1"/>
</dbReference>
<comment type="function">
    <text evidence="5">Could be a nuclease involved in processing of the 5'-end of pre-16S rRNA.</text>
</comment>
<dbReference type="SMART" id="SM00732">
    <property type="entry name" value="YqgFc"/>
    <property type="match status" value="1"/>
</dbReference>
<dbReference type="SUPFAM" id="SSF53098">
    <property type="entry name" value="Ribonuclease H-like"/>
    <property type="match status" value="1"/>
</dbReference>
<evidence type="ECO:0000313" key="8">
    <source>
        <dbReference type="Proteomes" id="UP000325187"/>
    </source>
</evidence>
<dbReference type="InterPro" id="IPR012337">
    <property type="entry name" value="RNaseH-like_sf"/>
</dbReference>
<evidence type="ECO:0000256" key="1">
    <source>
        <dbReference type="ARBA" id="ARBA00022490"/>
    </source>
</evidence>
<keyword evidence="8" id="KW-1185">Reference proteome</keyword>
<evidence type="ECO:0000256" key="5">
    <source>
        <dbReference type="HAMAP-Rule" id="MF_00651"/>
    </source>
</evidence>
<name>A0A5A7MVV0_9PROT</name>
<dbReference type="NCBIfam" id="TIGR00250">
    <property type="entry name" value="RNAse_H_YqgF"/>
    <property type="match status" value="1"/>
</dbReference>
<dbReference type="Proteomes" id="UP000325187">
    <property type="component" value="Unassembled WGS sequence"/>
</dbReference>
<dbReference type="GO" id="GO:0004518">
    <property type="term" value="F:nuclease activity"/>
    <property type="evidence" value="ECO:0007669"/>
    <property type="project" value="UniProtKB-KW"/>
</dbReference>
<evidence type="ECO:0000256" key="2">
    <source>
        <dbReference type="ARBA" id="ARBA00022517"/>
    </source>
</evidence>
<evidence type="ECO:0000313" key="7">
    <source>
        <dbReference type="EMBL" id="GER00038.1"/>
    </source>
</evidence>
<dbReference type="GO" id="GO:0000967">
    <property type="term" value="P:rRNA 5'-end processing"/>
    <property type="evidence" value="ECO:0007669"/>
    <property type="project" value="UniProtKB-UniRule"/>
</dbReference>
<dbReference type="InterPro" id="IPR006641">
    <property type="entry name" value="YqgF/RNaseH-like_dom"/>
</dbReference>
<dbReference type="GO" id="GO:0005829">
    <property type="term" value="C:cytosol"/>
    <property type="evidence" value="ECO:0007669"/>
    <property type="project" value="TreeGrafter"/>
</dbReference>
<evidence type="ECO:0000256" key="4">
    <source>
        <dbReference type="ARBA" id="ARBA00022801"/>
    </source>
</evidence>
<evidence type="ECO:0000256" key="3">
    <source>
        <dbReference type="ARBA" id="ARBA00022722"/>
    </source>
</evidence>
<gene>
    <name evidence="7" type="ORF">JCM17845_06610</name>
</gene>
<dbReference type="AlphaFoldDB" id="A0A5A7MVV0"/>
<comment type="subcellular location">
    <subcellularLocation>
        <location evidence="5">Cytoplasm</location>
    </subcellularLocation>
</comment>
<sequence length="200" mass="21895">MIGELHQLSAALSHGQRVLGFDVGTKTIGLALSDRSLTIASPLETIRRTKFSADVERLRAIIAEHKIAGYIIGLPVNMDGTEGPRCQGVRQFAKNLDEKLPLPAAFWDERLSTVAVERMLIDADRSRKRRAELVDKLAAAYILQGALDALRNQGPRFKRQGNAGTTKVCTAFHGGEHGSPYEGHAYGQALCNKPNYSDIE</sequence>
<dbReference type="GO" id="GO:0016788">
    <property type="term" value="F:hydrolase activity, acting on ester bonds"/>
    <property type="evidence" value="ECO:0007669"/>
    <property type="project" value="UniProtKB-UniRule"/>
</dbReference>
<keyword evidence="1 5" id="KW-0963">Cytoplasm</keyword>
<dbReference type="PANTHER" id="PTHR33317">
    <property type="entry name" value="POLYNUCLEOTIDYL TRANSFERASE, RIBONUCLEASE H-LIKE SUPERFAMILY PROTEIN"/>
    <property type="match status" value="1"/>
</dbReference>
<keyword evidence="4 5" id="KW-0378">Hydrolase</keyword>
<feature type="domain" description="YqgF/RNase H-like" evidence="6">
    <location>
        <begin position="16"/>
        <end position="116"/>
    </location>
</feature>
<accession>A0A5A7MVV0</accession>
<organism evidence="7 8">
    <name type="scientific">Iodidimonas gelatinilytica</name>
    <dbReference type="NCBI Taxonomy" id="1236966"/>
    <lineage>
        <taxon>Bacteria</taxon>
        <taxon>Pseudomonadati</taxon>
        <taxon>Pseudomonadota</taxon>
        <taxon>Alphaproteobacteria</taxon>
        <taxon>Iodidimonadales</taxon>
        <taxon>Iodidimonadaceae</taxon>
        <taxon>Iodidimonas</taxon>
    </lineage>
</organism>
<dbReference type="CDD" id="cd16964">
    <property type="entry name" value="YqgF"/>
    <property type="match status" value="1"/>
</dbReference>
<dbReference type="HAMAP" id="MF_00651">
    <property type="entry name" value="Nuclease_YqgF"/>
    <property type="match status" value="1"/>
</dbReference>